<protein>
    <recommendedName>
        <fullName evidence="1">Cyclic nucleotide-binding domain-containing protein</fullName>
    </recommendedName>
</protein>
<dbReference type="EnsemblMetazoa" id="Aqu2.1.34448_001">
    <property type="protein sequence ID" value="Aqu2.1.34448_001"/>
    <property type="gene ID" value="Aqu2.1.34448"/>
</dbReference>
<organism evidence="2">
    <name type="scientific">Amphimedon queenslandica</name>
    <name type="common">Sponge</name>
    <dbReference type="NCBI Taxonomy" id="400682"/>
    <lineage>
        <taxon>Eukaryota</taxon>
        <taxon>Metazoa</taxon>
        <taxon>Porifera</taxon>
        <taxon>Demospongiae</taxon>
        <taxon>Heteroscleromorpha</taxon>
        <taxon>Haplosclerida</taxon>
        <taxon>Niphatidae</taxon>
        <taxon>Amphimedon</taxon>
    </lineage>
</organism>
<dbReference type="PROSITE" id="PS50042">
    <property type="entry name" value="CNMP_BINDING_3"/>
    <property type="match status" value="1"/>
</dbReference>
<dbReference type="SMART" id="SM00100">
    <property type="entry name" value="cNMP"/>
    <property type="match status" value="1"/>
</dbReference>
<dbReference type="InterPro" id="IPR000595">
    <property type="entry name" value="cNMP-bd_dom"/>
</dbReference>
<dbReference type="PANTHER" id="PTHR23011">
    <property type="entry name" value="CYCLIC NUCLEOTIDE-BINDING DOMAIN CONTAINING PROTEIN"/>
    <property type="match status" value="1"/>
</dbReference>
<dbReference type="PANTHER" id="PTHR23011:SF28">
    <property type="entry name" value="CYCLIC NUCLEOTIDE-BINDING DOMAIN CONTAINING PROTEIN"/>
    <property type="match status" value="1"/>
</dbReference>
<dbReference type="CDD" id="cd00038">
    <property type="entry name" value="CAP_ED"/>
    <property type="match status" value="1"/>
</dbReference>
<dbReference type="eggNOG" id="KOG1113">
    <property type="taxonomic scope" value="Eukaryota"/>
</dbReference>
<dbReference type="InParanoid" id="A0A1X7V361"/>
<dbReference type="Gene3D" id="2.60.120.10">
    <property type="entry name" value="Jelly Rolls"/>
    <property type="match status" value="1"/>
</dbReference>
<dbReference type="InterPro" id="IPR014710">
    <property type="entry name" value="RmlC-like_jellyroll"/>
</dbReference>
<dbReference type="Pfam" id="PF00027">
    <property type="entry name" value="cNMP_binding"/>
    <property type="match status" value="1"/>
</dbReference>
<proteinExistence type="predicted"/>
<dbReference type="OrthoDB" id="166212at2759"/>
<evidence type="ECO:0000313" key="2">
    <source>
        <dbReference type="EnsemblMetazoa" id="Aqu2.1.34448_001"/>
    </source>
</evidence>
<accession>A0A1X7V361</accession>
<feature type="domain" description="Cyclic nucleotide-binding" evidence="1">
    <location>
        <begin position="159"/>
        <end position="284"/>
    </location>
</feature>
<name>A0A1X7V361_AMPQE</name>
<dbReference type="SUPFAM" id="SSF51206">
    <property type="entry name" value="cAMP-binding domain-like"/>
    <property type="match status" value="2"/>
</dbReference>
<dbReference type="InterPro" id="IPR018490">
    <property type="entry name" value="cNMP-bd_dom_sf"/>
</dbReference>
<dbReference type="AlphaFoldDB" id="A0A1X7V361"/>
<sequence>MSTNKIDKKCLKVPKGSRRLLSLNKTENTKSLTSLTVTFNPKRRLSAPTYAAHKSIFATKGITPLEYFRKFAVIVKIMVILQNQIKRERSKGIWSRLETQTAIQQQLSEVLEWKLSEIPIITLKTPSGRHLQQLLGVPAKRRTITEEGMLLRYIQRLHTIQDFPLDVQKRLATVMTLESYESGRIIIKETHPAMSVYFIWCGSVYVNQKETDVRTDRVFDLTVNLLKPGDWFGERGVLYRTKHNVTVISRGYVELLVVRGKDFYEILANSVLDKTQAAIQYLSELPLVSAWPVHLLSSSPDFIYAKYFKYNSIVVQCSPNNRPDWIVAVKRGSCRIIIEFLEHAKEKDTFTLPLVPPSVCLVSANYRLRDNRRTVRRRYMQLNTVEPGECFGIQLIYNKPACRMSLMSRGSECVLVKRHFFIKNTNPDLLRLFRTESGYFPEKSQLVGAINEQNKWKLFKKQIIHELH</sequence>
<evidence type="ECO:0000259" key="1">
    <source>
        <dbReference type="PROSITE" id="PS50042"/>
    </source>
</evidence>
<reference evidence="2" key="1">
    <citation type="submission" date="2017-05" db="UniProtKB">
        <authorList>
            <consortium name="EnsemblMetazoa"/>
        </authorList>
    </citation>
    <scope>IDENTIFICATION</scope>
</reference>
<dbReference type="STRING" id="400682.A0A1X7V361"/>